<feature type="transmembrane region" description="Helical" evidence="1">
    <location>
        <begin position="200"/>
        <end position="229"/>
    </location>
</feature>
<comment type="caution">
    <text evidence="3">The sequence shown here is derived from an EMBL/GenBank/DDBJ whole genome shotgun (WGS) entry which is preliminary data.</text>
</comment>
<feature type="transmembrane region" description="Helical" evidence="1">
    <location>
        <begin position="235"/>
        <end position="254"/>
    </location>
</feature>
<keyword evidence="4" id="KW-1185">Reference proteome</keyword>
<dbReference type="AlphaFoldDB" id="A0A9P6EFA4"/>
<protein>
    <recommendedName>
        <fullName evidence="2">DUF6534 domain-containing protein</fullName>
    </recommendedName>
</protein>
<gene>
    <name evidence="3" type="ORF">CPB83DRAFT_907188</name>
</gene>
<evidence type="ECO:0000256" key="1">
    <source>
        <dbReference type="SAM" id="Phobius"/>
    </source>
</evidence>
<feature type="transmembrane region" description="Helical" evidence="1">
    <location>
        <begin position="54"/>
        <end position="78"/>
    </location>
</feature>
<feature type="domain" description="DUF6534" evidence="2">
    <location>
        <begin position="173"/>
        <end position="259"/>
    </location>
</feature>
<keyword evidence="1" id="KW-0812">Transmembrane</keyword>
<keyword evidence="1" id="KW-1133">Transmembrane helix</keyword>
<dbReference type="PANTHER" id="PTHR40465">
    <property type="entry name" value="CHROMOSOME 1, WHOLE GENOME SHOTGUN SEQUENCE"/>
    <property type="match status" value="1"/>
</dbReference>
<dbReference type="PANTHER" id="PTHR40465:SF1">
    <property type="entry name" value="DUF6534 DOMAIN-CONTAINING PROTEIN"/>
    <property type="match status" value="1"/>
</dbReference>
<proteinExistence type="predicted"/>
<feature type="transmembrane region" description="Helical" evidence="1">
    <location>
        <begin position="20"/>
        <end position="42"/>
    </location>
</feature>
<organism evidence="3 4">
    <name type="scientific">Crepidotus variabilis</name>
    <dbReference type="NCBI Taxonomy" id="179855"/>
    <lineage>
        <taxon>Eukaryota</taxon>
        <taxon>Fungi</taxon>
        <taxon>Dikarya</taxon>
        <taxon>Basidiomycota</taxon>
        <taxon>Agaricomycotina</taxon>
        <taxon>Agaricomycetes</taxon>
        <taxon>Agaricomycetidae</taxon>
        <taxon>Agaricales</taxon>
        <taxon>Agaricineae</taxon>
        <taxon>Crepidotaceae</taxon>
        <taxon>Crepidotus</taxon>
    </lineage>
</organism>
<dbReference type="Pfam" id="PF20152">
    <property type="entry name" value="DUF6534"/>
    <property type="match status" value="1"/>
</dbReference>
<dbReference type="Proteomes" id="UP000807306">
    <property type="component" value="Unassembled WGS sequence"/>
</dbReference>
<evidence type="ECO:0000259" key="2">
    <source>
        <dbReference type="Pfam" id="PF20152"/>
    </source>
</evidence>
<evidence type="ECO:0000313" key="4">
    <source>
        <dbReference type="Proteomes" id="UP000807306"/>
    </source>
</evidence>
<name>A0A9P6EFA4_9AGAR</name>
<evidence type="ECO:0000313" key="3">
    <source>
        <dbReference type="EMBL" id="KAF9528036.1"/>
    </source>
</evidence>
<dbReference type="InterPro" id="IPR045339">
    <property type="entry name" value="DUF6534"/>
</dbReference>
<sequence length="324" mass="36177">MAVPATLDPSQPLHSTMGAMFLGVVVSGILHGLCILQAFKYFRKFPDDPWYVKATVITTMSFDAFHQMLITIGVYHYVIAQFHHPDSLEFMTWSILLEGLFPATNGGLVQIYYLFRVWRLSKRNWLLCGFIALLIMGEVGGGMTWVVLSMQMKTFRQLLTISPLTISINALSTSADMTIALSLCVMLHRARTGFKRSDNIINKLIVFVVNTGMITTAFAVSALVCLIVSPHTLTYAFFYFCIGRLYTNSFLATLNTRQSTSATSTDRAELSLNSLTPGASRSKNISIRIETTQELQAEKTYNSHMRSKGDYSDDTVEIDQDVVA</sequence>
<reference evidence="3" key="1">
    <citation type="submission" date="2020-11" db="EMBL/GenBank/DDBJ databases">
        <authorList>
            <consortium name="DOE Joint Genome Institute"/>
            <person name="Ahrendt S."/>
            <person name="Riley R."/>
            <person name="Andreopoulos W."/>
            <person name="Labutti K."/>
            <person name="Pangilinan J."/>
            <person name="Ruiz-Duenas F.J."/>
            <person name="Barrasa J.M."/>
            <person name="Sanchez-Garcia M."/>
            <person name="Camarero S."/>
            <person name="Miyauchi S."/>
            <person name="Serrano A."/>
            <person name="Linde D."/>
            <person name="Babiker R."/>
            <person name="Drula E."/>
            <person name="Ayuso-Fernandez I."/>
            <person name="Pacheco R."/>
            <person name="Padilla G."/>
            <person name="Ferreira P."/>
            <person name="Barriuso J."/>
            <person name="Kellner H."/>
            <person name="Castanera R."/>
            <person name="Alfaro M."/>
            <person name="Ramirez L."/>
            <person name="Pisabarro A.G."/>
            <person name="Kuo A."/>
            <person name="Tritt A."/>
            <person name="Lipzen A."/>
            <person name="He G."/>
            <person name="Yan M."/>
            <person name="Ng V."/>
            <person name="Cullen D."/>
            <person name="Martin F."/>
            <person name="Rosso M.-N."/>
            <person name="Henrissat B."/>
            <person name="Hibbett D."/>
            <person name="Martinez A.T."/>
            <person name="Grigoriev I.V."/>
        </authorList>
    </citation>
    <scope>NUCLEOTIDE SEQUENCE</scope>
    <source>
        <strain evidence="3">CBS 506.95</strain>
    </source>
</reference>
<dbReference type="OrthoDB" id="3263055at2759"/>
<feature type="transmembrane region" description="Helical" evidence="1">
    <location>
        <begin position="90"/>
        <end position="113"/>
    </location>
</feature>
<dbReference type="EMBL" id="MU157856">
    <property type="protein sequence ID" value="KAF9528036.1"/>
    <property type="molecule type" value="Genomic_DNA"/>
</dbReference>
<feature type="transmembrane region" description="Helical" evidence="1">
    <location>
        <begin position="168"/>
        <end position="188"/>
    </location>
</feature>
<feature type="transmembrane region" description="Helical" evidence="1">
    <location>
        <begin position="125"/>
        <end position="148"/>
    </location>
</feature>
<keyword evidence="1" id="KW-0472">Membrane</keyword>
<accession>A0A9P6EFA4</accession>